<sequence>ILISHAIAQAPSHTDRFAILEYHNQVREGVFPTASNMQLLSYSYELERLAMQWVAQCRWEHPDPKIYTQYRGIGQNLALYGGYVPTFTKMAEGWYNEVANYTYYNNHCSHVCGHYTQMVWASTTHLGCAMRRCDNIAPHWPKPVYLMACQYAPGGNFYGMRPYDAGQTCSKCPAGYTCYRRQCSKVPHYTKRR</sequence>
<dbReference type="InterPro" id="IPR014044">
    <property type="entry name" value="CAP_dom"/>
</dbReference>
<reference evidence="2" key="1">
    <citation type="submission" date="2019-11" db="UniProtKB">
        <authorList>
            <consortium name="WormBaseParasite"/>
        </authorList>
    </citation>
    <scope>IDENTIFICATION</scope>
</reference>
<dbReference type="Pfam" id="PF00188">
    <property type="entry name" value="CAP"/>
    <property type="match status" value="1"/>
</dbReference>
<accession>A0A5K3F1M9</accession>
<dbReference type="SUPFAM" id="SSF55797">
    <property type="entry name" value="PR-1-like"/>
    <property type="match status" value="1"/>
</dbReference>
<dbReference type="InterPro" id="IPR001283">
    <property type="entry name" value="CRISP-related"/>
</dbReference>
<proteinExistence type="predicted"/>
<dbReference type="PROSITE" id="PS01009">
    <property type="entry name" value="CRISP_1"/>
    <property type="match status" value="1"/>
</dbReference>
<name>A0A5K3F1M9_MESCO</name>
<dbReference type="Gene3D" id="3.40.33.10">
    <property type="entry name" value="CAP"/>
    <property type="match status" value="1"/>
</dbReference>
<dbReference type="PRINTS" id="PR00837">
    <property type="entry name" value="V5TPXLIKE"/>
</dbReference>
<dbReference type="PANTHER" id="PTHR10334">
    <property type="entry name" value="CYSTEINE-RICH SECRETORY PROTEIN-RELATED"/>
    <property type="match status" value="1"/>
</dbReference>
<protein>
    <submittedName>
        <fullName evidence="2">SCP domain-containing protein</fullName>
    </submittedName>
</protein>
<evidence type="ECO:0000313" key="2">
    <source>
        <dbReference type="WBParaSite" id="MCU_004821-RA"/>
    </source>
</evidence>
<dbReference type="CDD" id="cd05380">
    <property type="entry name" value="CAP_euk"/>
    <property type="match status" value="1"/>
</dbReference>
<dbReference type="GO" id="GO:0005576">
    <property type="term" value="C:extracellular region"/>
    <property type="evidence" value="ECO:0007669"/>
    <property type="project" value="InterPro"/>
</dbReference>
<dbReference type="PROSITE" id="PS01010">
    <property type="entry name" value="CRISP_2"/>
    <property type="match status" value="1"/>
</dbReference>
<dbReference type="InterPro" id="IPR035940">
    <property type="entry name" value="CAP_sf"/>
</dbReference>
<dbReference type="WBParaSite" id="MCU_004821-RA">
    <property type="protein sequence ID" value="MCU_004821-RA"/>
    <property type="gene ID" value="MCU_004821"/>
</dbReference>
<dbReference type="SMART" id="SM00198">
    <property type="entry name" value="SCP"/>
    <property type="match status" value="1"/>
</dbReference>
<dbReference type="AlphaFoldDB" id="A0A5K3F1M9"/>
<organism evidence="2">
    <name type="scientific">Mesocestoides corti</name>
    <name type="common">Flatworm</name>
    <dbReference type="NCBI Taxonomy" id="53468"/>
    <lineage>
        <taxon>Eukaryota</taxon>
        <taxon>Metazoa</taxon>
        <taxon>Spiralia</taxon>
        <taxon>Lophotrochozoa</taxon>
        <taxon>Platyhelminthes</taxon>
        <taxon>Cestoda</taxon>
        <taxon>Eucestoda</taxon>
        <taxon>Cyclophyllidea</taxon>
        <taxon>Mesocestoididae</taxon>
        <taxon>Mesocestoides</taxon>
    </lineage>
</organism>
<feature type="domain" description="SCP" evidence="1">
    <location>
        <begin position="14"/>
        <end position="159"/>
    </location>
</feature>
<evidence type="ECO:0000259" key="1">
    <source>
        <dbReference type="SMART" id="SM00198"/>
    </source>
</evidence>
<dbReference type="InterPro" id="IPR018244">
    <property type="entry name" value="Allrgn_V5/Tpx1_CS"/>
</dbReference>